<protein>
    <submittedName>
        <fullName evidence="3">Type I-B CRISPR-associated protein Cas7/Cst2/DevR</fullName>
    </submittedName>
</protein>
<dbReference type="InterPro" id="IPR010154">
    <property type="entry name" value="CRISPR-assoc_Cas7/Cst2/DevR"/>
</dbReference>
<evidence type="ECO:0000256" key="2">
    <source>
        <dbReference type="ARBA" id="ARBA00025626"/>
    </source>
</evidence>
<sequence>MNKNKSITFTAIFKAGSLNYGEGTANISELKKYHRGTGDIYSFASRQSIRYDIVRLGNELFDWNLNVVDKSQGVIQFKADATIRDSVEMDLFGYMKTRAKEGADKRSAVVRLSHAFSLEPYRSDLEFLNNMGLANRIGENANLATIEQHTSLYAYTVTIDLKKIGVDGEIELDQQQKTERVLQFLQITKFLNREIRGRQENLSPLFIIGGIYPIANPFFLGRVSLKDGTVNNLNLPELIDTTHLSLFGNSVKDQTKIGVVSGYFENENEFSQIADKGSVDDFYRFLEEEVYAFYGAERE</sequence>
<reference evidence="3 4" key="1">
    <citation type="submission" date="2022-05" db="EMBL/GenBank/DDBJ databases">
        <title>Sporolactobacillus sp nov CPB3-1, isolated from tree bark (Mangifera indica L.).</title>
        <authorList>
            <person name="Phuengjayaem S."/>
            <person name="Tanasupawat S."/>
        </authorList>
    </citation>
    <scope>NUCLEOTIDE SEQUENCE [LARGE SCALE GENOMIC DNA]</scope>
    <source>
        <strain evidence="3 4">CPB3-1</strain>
    </source>
</reference>
<dbReference type="Pfam" id="PF01905">
    <property type="entry name" value="DevR"/>
    <property type="match status" value="1"/>
</dbReference>
<dbReference type="InterPro" id="IPR013414">
    <property type="entry name" value="Cas7/Cst2/DevR_sub_I-B/Tneap"/>
</dbReference>
<name>A0ABT0MC85_9BACL</name>
<dbReference type="NCBIfam" id="TIGR01875">
    <property type="entry name" value="cas_MJ0381"/>
    <property type="match status" value="1"/>
</dbReference>
<evidence type="ECO:0000313" key="3">
    <source>
        <dbReference type="EMBL" id="MCL1632492.1"/>
    </source>
</evidence>
<organism evidence="3 4">
    <name type="scientific">Sporolactobacillus mangiferae</name>
    <dbReference type="NCBI Taxonomy" id="2940498"/>
    <lineage>
        <taxon>Bacteria</taxon>
        <taxon>Bacillati</taxon>
        <taxon>Bacillota</taxon>
        <taxon>Bacilli</taxon>
        <taxon>Bacillales</taxon>
        <taxon>Sporolactobacillaceae</taxon>
        <taxon>Sporolactobacillus</taxon>
    </lineage>
</organism>
<gene>
    <name evidence="3" type="primary">cas7i</name>
    <name evidence="3" type="ORF">M3N64_11240</name>
</gene>
<proteinExistence type="predicted"/>
<dbReference type="RefSeq" id="WP_249102252.1">
    <property type="nucleotide sequence ID" value="NZ_JAMAST010000016.1"/>
</dbReference>
<evidence type="ECO:0000256" key="1">
    <source>
        <dbReference type="ARBA" id="ARBA00023118"/>
    </source>
</evidence>
<dbReference type="EMBL" id="JAMAST010000016">
    <property type="protein sequence ID" value="MCL1632492.1"/>
    <property type="molecule type" value="Genomic_DNA"/>
</dbReference>
<accession>A0ABT0MC85</accession>
<dbReference type="Proteomes" id="UP001203004">
    <property type="component" value="Unassembled WGS sequence"/>
</dbReference>
<comment type="caution">
    <text evidence="3">The sequence shown here is derived from an EMBL/GenBank/DDBJ whole genome shotgun (WGS) entry which is preliminary data.</text>
</comment>
<evidence type="ECO:0000313" key="4">
    <source>
        <dbReference type="Proteomes" id="UP001203004"/>
    </source>
</evidence>
<dbReference type="NCBIfam" id="TIGR02585">
    <property type="entry name" value="cas_Cst2_DevR"/>
    <property type="match status" value="1"/>
</dbReference>
<keyword evidence="1" id="KW-0051">Antiviral defense</keyword>
<comment type="function">
    <text evidence="2">CRISPR (clustered regularly interspaced short palindromic repeat) is an adaptive immune system that provides protection against mobile genetic elements (viruses, transposable elements and conjugative plasmids). CRISPR clusters contain spacers, sequences complementary to antecedent mobile elements, and target invading nucleic acids. CRISPR clusters are transcribed and processed into CRISPR RNA (crRNA).</text>
</comment>
<keyword evidence="4" id="KW-1185">Reference proteome</keyword>